<proteinExistence type="predicted"/>
<evidence type="ECO:0000313" key="2">
    <source>
        <dbReference type="EMBL" id="CBE67732.1"/>
    </source>
</evidence>
<dbReference type="KEGG" id="mox:DAMO_0660"/>
<evidence type="ECO:0000256" key="1">
    <source>
        <dbReference type="SAM" id="MobiDB-lite"/>
    </source>
</evidence>
<dbReference type="EMBL" id="FP565575">
    <property type="protein sequence ID" value="CBE67732.1"/>
    <property type="molecule type" value="Genomic_DNA"/>
</dbReference>
<dbReference type="HOGENOM" id="CLU_1802566_0_0_0"/>
<name>D5MKT3_METO1</name>
<dbReference type="Proteomes" id="UP000006898">
    <property type="component" value="Chromosome"/>
</dbReference>
<accession>D5MKT3</accession>
<protein>
    <submittedName>
        <fullName evidence="2">Uncharacterized protein</fullName>
    </submittedName>
</protein>
<feature type="region of interest" description="Disordered" evidence="1">
    <location>
        <begin position="1"/>
        <end position="49"/>
    </location>
</feature>
<evidence type="ECO:0000313" key="3">
    <source>
        <dbReference type="Proteomes" id="UP000006898"/>
    </source>
</evidence>
<dbReference type="STRING" id="671143.DAMO_0660"/>
<gene>
    <name evidence="2" type="ORF">DAMO_0660</name>
</gene>
<reference evidence="2 3" key="1">
    <citation type="journal article" date="2010" name="Nature">
        <title>Nitrite-driven anaerobic methane oxidation by oxygenic bacteria.</title>
        <authorList>
            <person name="Ettwig K.F."/>
            <person name="Butler M.K."/>
            <person name="Le Paslier D."/>
            <person name="Pelletier E."/>
            <person name="Mangenot S."/>
            <person name="Kuypers M.M.M."/>
            <person name="Schreiber F."/>
            <person name="Dutilh B.E."/>
            <person name="Zedelius J."/>
            <person name="de Beer D."/>
            <person name="Gloerich J."/>
            <person name="Wessels H.J.C.T."/>
            <person name="van Allen T."/>
            <person name="Luesken F."/>
            <person name="Wu M."/>
            <person name="van de Pas-Schoonen K.T."/>
            <person name="Op den Camp H.J.M."/>
            <person name="Janssen-Megens E.M."/>
            <person name="Francoijs K-J."/>
            <person name="Stunnenberg H."/>
            <person name="Weissenbach J."/>
            <person name="Jetten M.S.M."/>
            <person name="Strous M."/>
        </authorList>
    </citation>
    <scope>NUCLEOTIDE SEQUENCE [LARGE SCALE GENOMIC DNA]</scope>
</reference>
<dbReference type="AlphaFoldDB" id="D5MKT3"/>
<sequence>MDPSCSGVVRRSHTPAPYASARPGPATQPGVPPPSQNGQRRGQLPAPLDLALQPLLPRPTPHLLYLTTDVTYVAGLFCPRCSRLLHSSYITLIAESIHRIALLHYISSNFPLEKGRFGGFSRSFKTPLPPPLLKGETGDFCSE</sequence>
<organism evidence="2 3">
    <name type="scientific">Methylomirabilis oxygeniifera</name>
    <dbReference type="NCBI Taxonomy" id="671143"/>
    <lineage>
        <taxon>Bacteria</taxon>
        <taxon>Candidatus Methylomirabilota</taxon>
        <taxon>Candidatus Methylomirabilia</taxon>
        <taxon>Candidatus Methylomirabilales</taxon>
        <taxon>Candidatus Methylomirabilaceae</taxon>
        <taxon>Candidatus Methylomirabilis</taxon>
    </lineage>
</organism>